<keyword evidence="1" id="KW-0472">Membrane</keyword>
<dbReference type="Pfam" id="PF02661">
    <property type="entry name" value="Fic"/>
    <property type="match status" value="1"/>
</dbReference>
<dbReference type="PANTHER" id="PTHR13504:SF38">
    <property type="entry name" value="FIDO DOMAIN-CONTAINING PROTEIN"/>
    <property type="match status" value="1"/>
</dbReference>
<keyword evidence="1" id="KW-0812">Transmembrane</keyword>
<proteinExistence type="predicted"/>
<evidence type="ECO:0000313" key="4">
    <source>
        <dbReference type="Proteomes" id="UP001210720"/>
    </source>
</evidence>
<sequence length="259" mass="29267">MADRKSEAEVPILIEDPHDLAQREAENAVLQYDWAMEEVARWLKDDNSKFRVSMLLTLHRKAMDGIDPYAGNFRPAGVAIKGSKHEPVSGEDVARYVEEMLDYISVNWQKSTAVHLSSYAMWRLNWIHPFSDGNGRTSRMLSYMVLCARLEQVLPGTRTIPEQISENKDPYYRALEKADHAFKSGSVDVSEMERLMENYLANQLVEIHEKAVGSEVRKDALHEPAMQKKGMVALIEAHPVIVTSIVAIVIAIVTIFLSA</sequence>
<accession>A0ABT4XPH2</accession>
<dbReference type="Proteomes" id="UP001210720">
    <property type="component" value="Unassembled WGS sequence"/>
</dbReference>
<dbReference type="PROSITE" id="PS51459">
    <property type="entry name" value="FIDO"/>
    <property type="match status" value="1"/>
</dbReference>
<dbReference type="InterPro" id="IPR036597">
    <property type="entry name" value="Fido-like_dom_sf"/>
</dbReference>
<dbReference type="PANTHER" id="PTHR13504">
    <property type="entry name" value="FIDO DOMAIN-CONTAINING PROTEIN DDB_G0283145"/>
    <property type="match status" value="1"/>
</dbReference>
<keyword evidence="1" id="KW-1133">Transmembrane helix</keyword>
<dbReference type="Gene3D" id="1.10.3290.10">
    <property type="entry name" value="Fido-like domain"/>
    <property type="match status" value="1"/>
</dbReference>
<dbReference type="InterPro" id="IPR003812">
    <property type="entry name" value="Fido"/>
</dbReference>
<evidence type="ECO:0000313" key="3">
    <source>
        <dbReference type="EMBL" id="MDA7423797.1"/>
    </source>
</evidence>
<dbReference type="EMBL" id="JAQIOY010000001">
    <property type="protein sequence ID" value="MDA7423797.1"/>
    <property type="molecule type" value="Genomic_DNA"/>
</dbReference>
<name>A0ABT4XPH2_9RHOB</name>
<evidence type="ECO:0000259" key="2">
    <source>
        <dbReference type="PROSITE" id="PS51459"/>
    </source>
</evidence>
<dbReference type="InterPro" id="IPR040198">
    <property type="entry name" value="Fido_containing"/>
</dbReference>
<feature type="domain" description="Fido" evidence="2">
    <location>
        <begin position="50"/>
        <end position="198"/>
    </location>
</feature>
<dbReference type="RefSeq" id="WP_271431131.1">
    <property type="nucleotide sequence ID" value="NZ_JAQIOY010000001.1"/>
</dbReference>
<comment type="caution">
    <text evidence="3">The sequence shown here is derived from an EMBL/GenBank/DDBJ whole genome shotgun (WGS) entry which is preliminary data.</text>
</comment>
<organism evidence="3 4">
    <name type="scientific">Thalassococcus lentus</name>
    <dbReference type="NCBI Taxonomy" id="1210524"/>
    <lineage>
        <taxon>Bacteria</taxon>
        <taxon>Pseudomonadati</taxon>
        <taxon>Pseudomonadota</taxon>
        <taxon>Alphaproteobacteria</taxon>
        <taxon>Rhodobacterales</taxon>
        <taxon>Roseobacteraceae</taxon>
        <taxon>Thalassococcus</taxon>
    </lineage>
</organism>
<feature type="transmembrane region" description="Helical" evidence="1">
    <location>
        <begin position="237"/>
        <end position="257"/>
    </location>
</feature>
<dbReference type="SUPFAM" id="SSF140931">
    <property type="entry name" value="Fic-like"/>
    <property type="match status" value="1"/>
</dbReference>
<keyword evidence="4" id="KW-1185">Reference proteome</keyword>
<evidence type="ECO:0000256" key="1">
    <source>
        <dbReference type="SAM" id="Phobius"/>
    </source>
</evidence>
<protein>
    <submittedName>
        <fullName evidence="3">Fic family protein</fullName>
    </submittedName>
</protein>
<gene>
    <name evidence="3" type="ORF">PFY00_03585</name>
</gene>
<reference evidence="3 4" key="1">
    <citation type="submission" date="2023-01" db="EMBL/GenBank/DDBJ databases">
        <title>Thalassococcus onchidii sp. nov., isolated from a marine invertebrate from the South China Sea.</title>
        <authorList>
            <person name="Xu S."/>
            <person name="Liu Z."/>
            <person name="Xu Y."/>
        </authorList>
    </citation>
    <scope>NUCLEOTIDE SEQUENCE [LARGE SCALE GENOMIC DNA]</scope>
    <source>
        <strain evidence="3 4">KCTC 32084</strain>
    </source>
</reference>